<dbReference type="GeneID" id="20645789"/>
<sequence length="249" mass="26825">MPVKYIYEPWRAPMTVQHAAGCLIGKDYPFPIVDHKIAMRRCMAGMKKSYAIGQDEWGHHEHHGDHEHHDEDNDDDEDSKDDNDDDEDDSDSSQSSSASNSKAESAAIQSSVVTNLDGINIGNTITIINIGTGSQGNSSGSADDYGYAWNEKTPSDDDSLPVSDSDRSAITSAAVRAFCESIDCSRSKSFKDTATAGGPAPMMPAFSAGNREVGTDVQHETPAAKSSCSAMNANLARWLVIIAIIIQLR</sequence>
<comment type="similarity">
    <text evidence="2">Belongs to the DNA photolyase class-1 family.</text>
</comment>
<gene>
    <name evidence="7" type="ORF">PHYSODRAFT_328450</name>
</gene>
<feature type="compositionally biased region" description="Basic and acidic residues" evidence="5">
    <location>
        <begin position="57"/>
        <end position="71"/>
    </location>
</feature>
<dbReference type="GO" id="GO:0003904">
    <property type="term" value="F:deoxyribodipyrimidine photo-lyase activity"/>
    <property type="evidence" value="ECO:0007669"/>
    <property type="project" value="TreeGrafter"/>
</dbReference>
<proteinExistence type="inferred from homology"/>
<dbReference type="PANTHER" id="PTHR11455">
    <property type="entry name" value="CRYPTOCHROME"/>
    <property type="match status" value="1"/>
</dbReference>
<dbReference type="Gene3D" id="1.10.579.10">
    <property type="entry name" value="DNA Cyclobutane Dipyrimidine Photolyase, subunit A, domain 3"/>
    <property type="match status" value="1"/>
</dbReference>
<keyword evidence="8" id="KW-1185">Reference proteome</keyword>
<evidence type="ECO:0000256" key="3">
    <source>
        <dbReference type="ARBA" id="ARBA00022630"/>
    </source>
</evidence>
<dbReference type="GO" id="GO:0005737">
    <property type="term" value="C:cytoplasm"/>
    <property type="evidence" value="ECO:0007669"/>
    <property type="project" value="TreeGrafter"/>
</dbReference>
<reference evidence="7 8" key="1">
    <citation type="journal article" date="2006" name="Science">
        <title>Phytophthora genome sequences uncover evolutionary origins and mechanisms of pathogenesis.</title>
        <authorList>
            <person name="Tyler B.M."/>
            <person name="Tripathy S."/>
            <person name="Zhang X."/>
            <person name="Dehal P."/>
            <person name="Jiang R.H."/>
            <person name="Aerts A."/>
            <person name="Arredondo F.D."/>
            <person name="Baxter L."/>
            <person name="Bensasson D."/>
            <person name="Beynon J.L."/>
            <person name="Chapman J."/>
            <person name="Damasceno C.M."/>
            <person name="Dorrance A.E."/>
            <person name="Dou D."/>
            <person name="Dickerman A.W."/>
            <person name="Dubchak I.L."/>
            <person name="Garbelotto M."/>
            <person name="Gijzen M."/>
            <person name="Gordon S.G."/>
            <person name="Govers F."/>
            <person name="Grunwald N.J."/>
            <person name="Huang W."/>
            <person name="Ivors K.L."/>
            <person name="Jones R.W."/>
            <person name="Kamoun S."/>
            <person name="Krampis K."/>
            <person name="Lamour K.H."/>
            <person name="Lee M.K."/>
            <person name="McDonald W.H."/>
            <person name="Medina M."/>
            <person name="Meijer H.J."/>
            <person name="Nordberg E.K."/>
            <person name="Maclean D.J."/>
            <person name="Ospina-Giraldo M.D."/>
            <person name="Morris P.F."/>
            <person name="Phuntumart V."/>
            <person name="Putnam N.H."/>
            <person name="Rash S."/>
            <person name="Rose J.K."/>
            <person name="Sakihama Y."/>
            <person name="Salamov A.A."/>
            <person name="Savidor A."/>
            <person name="Scheuring C.F."/>
            <person name="Smith B.M."/>
            <person name="Sobral B.W."/>
            <person name="Terry A."/>
            <person name="Torto-Alalibo T.A."/>
            <person name="Win J."/>
            <person name="Xu Z."/>
            <person name="Zhang H."/>
            <person name="Grigoriev I.V."/>
            <person name="Rokhsar D.S."/>
            <person name="Boore J.L."/>
        </authorList>
    </citation>
    <scope>NUCLEOTIDE SEQUENCE [LARGE SCALE GENOMIC DNA]</scope>
    <source>
        <strain evidence="7 8">P6497</strain>
    </source>
</reference>
<evidence type="ECO:0000256" key="1">
    <source>
        <dbReference type="ARBA" id="ARBA00001974"/>
    </source>
</evidence>
<dbReference type="GO" id="GO:0005634">
    <property type="term" value="C:nucleus"/>
    <property type="evidence" value="ECO:0007669"/>
    <property type="project" value="TreeGrafter"/>
</dbReference>
<dbReference type="InParanoid" id="G4Z6Q8"/>
<dbReference type="AlphaFoldDB" id="G4Z6Q8"/>
<feature type="compositionally biased region" description="Low complexity" evidence="5">
    <location>
        <begin position="92"/>
        <end position="105"/>
    </location>
</feature>
<dbReference type="InterPro" id="IPR002081">
    <property type="entry name" value="Cryptochrome/DNA_photolyase_1"/>
</dbReference>
<dbReference type="SUPFAM" id="SSF48173">
    <property type="entry name" value="Cryptochrome/photolyase FAD-binding domain"/>
    <property type="match status" value="1"/>
</dbReference>
<dbReference type="RefSeq" id="XP_009523041.1">
    <property type="nucleotide sequence ID" value="XM_009524746.1"/>
</dbReference>
<keyword evidence="3" id="KW-0285">Flavoprotein</keyword>
<name>G4Z6Q8_PHYSP</name>
<keyword evidence="4" id="KW-0274">FAD</keyword>
<feature type="compositionally biased region" description="Acidic residues" evidence="5">
    <location>
        <begin position="72"/>
        <end position="91"/>
    </location>
</feature>
<evidence type="ECO:0000259" key="6">
    <source>
        <dbReference type="Pfam" id="PF03441"/>
    </source>
</evidence>
<feature type="compositionally biased region" description="Low complexity" evidence="5">
    <location>
        <begin position="131"/>
        <end position="141"/>
    </location>
</feature>
<protein>
    <recommendedName>
        <fullName evidence="6">Cryptochrome/DNA photolyase FAD-binding domain-containing protein</fullName>
    </recommendedName>
</protein>
<dbReference type="InterPro" id="IPR036134">
    <property type="entry name" value="Crypto/Photolyase_FAD-like_sf"/>
</dbReference>
<organism evidence="7 8">
    <name type="scientific">Phytophthora sojae (strain P6497)</name>
    <name type="common">Soybean stem and root rot agent</name>
    <name type="synonym">Phytophthora megasperma f. sp. glycines</name>
    <dbReference type="NCBI Taxonomy" id="1094619"/>
    <lineage>
        <taxon>Eukaryota</taxon>
        <taxon>Sar</taxon>
        <taxon>Stramenopiles</taxon>
        <taxon>Oomycota</taxon>
        <taxon>Peronosporomycetes</taxon>
        <taxon>Peronosporales</taxon>
        <taxon>Peronosporaceae</taxon>
        <taxon>Phytophthora</taxon>
    </lineage>
</organism>
<accession>G4Z6Q8</accession>
<dbReference type="KEGG" id="psoj:PHYSODRAFT_328450"/>
<evidence type="ECO:0000256" key="4">
    <source>
        <dbReference type="ARBA" id="ARBA00022827"/>
    </source>
</evidence>
<feature type="domain" description="Cryptochrome/DNA photolyase FAD-binding" evidence="6">
    <location>
        <begin position="1"/>
        <end position="47"/>
    </location>
</feature>
<dbReference type="GO" id="GO:0032922">
    <property type="term" value="P:circadian regulation of gene expression"/>
    <property type="evidence" value="ECO:0007669"/>
    <property type="project" value="TreeGrafter"/>
</dbReference>
<dbReference type="GO" id="GO:0003677">
    <property type="term" value="F:DNA binding"/>
    <property type="evidence" value="ECO:0007669"/>
    <property type="project" value="TreeGrafter"/>
</dbReference>
<dbReference type="Pfam" id="PF03441">
    <property type="entry name" value="FAD_binding_7"/>
    <property type="match status" value="1"/>
</dbReference>
<dbReference type="InterPro" id="IPR005101">
    <property type="entry name" value="Cryptochr/Photolyase_FAD-bd"/>
</dbReference>
<evidence type="ECO:0000313" key="7">
    <source>
        <dbReference type="EMBL" id="EGZ20324.1"/>
    </source>
</evidence>
<feature type="region of interest" description="Disordered" evidence="5">
    <location>
        <begin position="57"/>
        <end position="106"/>
    </location>
</feature>
<evidence type="ECO:0000256" key="5">
    <source>
        <dbReference type="SAM" id="MobiDB-lite"/>
    </source>
</evidence>
<dbReference type="SMR" id="G4Z6Q8"/>
<evidence type="ECO:0000256" key="2">
    <source>
        <dbReference type="ARBA" id="ARBA00005862"/>
    </source>
</evidence>
<evidence type="ECO:0000313" key="8">
    <source>
        <dbReference type="Proteomes" id="UP000002640"/>
    </source>
</evidence>
<dbReference type="EMBL" id="JH159153">
    <property type="protein sequence ID" value="EGZ20324.1"/>
    <property type="molecule type" value="Genomic_DNA"/>
</dbReference>
<feature type="region of interest" description="Disordered" evidence="5">
    <location>
        <begin position="131"/>
        <end position="161"/>
    </location>
</feature>
<dbReference type="PANTHER" id="PTHR11455:SF9">
    <property type="entry name" value="CRYPTOCHROME CIRCADIAN CLOCK 5 ISOFORM X1"/>
    <property type="match status" value="1"/>
</dbReference>
<dbReference type="GO" id="GO:0043153">
    <property type="term" value="P:entrainment of circadian clock by photoperiod"/>
    <property type="evidence" value="ECO:0007669"/>
    <property type="project" value="TreeGrafter"/>
</dbReference>
<dbReference type="GO" id="GO:0071949">
    <property type="term" value="F:FAD binding"/>
    <property type="evidence" value="ECO:0007669"/>
    <property type="project" value="TreeGrafter"/>
</dbReference>
<dbReference type="Proteomes" id="UP000002640">
    <property type="component" value="Unassembled WGS sequence"/>
</dbReference>
<comment type="cofactor">
    <cofactor evidence="1">
        <name>FAD</name>
        <dbReference type="ChEBI" id="CHEBI:57692"/>
    </cofactor>
</comment>